<evidence type="ECO:0000259" key="1">
    <source>
        <dbReference type="Pfam" id="PF13482"/>
    </source>
</evidence>
<name>A0A0F8W9N2_9ZZZZ</name>
<dbReference type="AlphaFoldDB" id="A0A0F8W9N2"/>
<dbReference type="InterPro" id="IPR012337">
    <property type="entry name" value="RNaseH-like_sf"/>
</dbReference>
<reference evidence="2" key="1">
    <citation type="journal article" date="2015" name="Nature">
        <title>Complex archaea that bridge the gap between prokaryotes and eukaryotes.</title>
        <authorList>
            <person name="Spang A."/>
            <person name="Saw J.H."/>
            <person name="Jorgensen S.L."/>
            <person name="Zaremba-Niedzwiedzka K."/>
            <person name="Martijn J."/>
            <person name="Lind A.E."/>
            <person name="van Eijk R."/>
            <person name="Schleper C."/>
            <person name="Guy L."/>
            <person name="Ettema T.J."/>
        </authorList>
    </citation>
    <scope>NUCLEOTIDE SEQUENCE</scope>
</reference>
<dbReference type="Pfam" id="PF13482">
    <property type="entry name" value="RNase_H_2"/>
    <property type="match status" value="1"/>
</dbReference>
<organism evidence="2">
    <name type="scientific">marine sediment metagenome</name>
    <dbReference type="NCBI Taxonomy" id="412755"/>
    <lineage>
        <taxon>unclassified sequences</taxon>
        <taxon>metagenomes</taxon>
        <taxon>ecological metagenomes</taxon>
    </lineage>
</organism>
<gene>
    <name evidence="2" type="ORF">LCGC14_3094300</name>
</gene>
<proteinExistence type="predicted"/>
<sequence>MARFNAEQKYEAIAMFTKGATLKEVCDETGLADYSARELKLKADQYTLDIPPYKTYVWDIETTDFKSDIGTLMVSSFLDLDSGIPNSRTIHDFEGTLLDQEMQLAAWTADMLVGADALIGHNIKAFDRNFLSGVLARSHMPQAPKRTYIDTMLISQYGVKGRIGNSMANLADIYGLPVPKDKPSKNDWRLYIGGDPGAVERITTRCETDVLVNALLWHELKEYWYQWRGER</sequence>
<evidence type="ECO:0000313" key="2">
    <source>
        <dbReference type="EMBL" id="KKK53487.1"/>
    </source>
</evidence>
<dbReference type="InterPro" id="IPR036397">
    <property type="entry name" value="RNaseH_sf"/>
</dbReference>
<dbReference type="SUPFAM" id="SSF53098">
    <property type="entry name" value="Ribonuclease H-like"/>
    <property type="match status" value="1"/>
</dbReference>
<feature type="domain" description="YprB ribonuclease H-like" evidence="1">
    <location>
        <begin position="59"/>
        <end position="216"/>
    </location>
</feature>
<dbReference type="EMBL" id="LAZR01066480">
    <property type="protein sequence ID" value="KKK53487.1"/>
    <property type="molecule type" value="Genomic_DNA"/>
</dbReference>
<dbReference type="InterPro" id="IPR038720">
    <property type="entry name" value="YprB_RNase_H-like_dom"/>
</dbReference>
<dbReference type="Gene3D" id="3.30.420.10">
    <property type="entry name" value="Ribonuclease H-like superfamily/Ribonuclease H"/>
    <property type="match status" value="1"/>
</dbReference>
<accession>A0A0F8W9N2</accession>
<dbReference type="GO" id="GO:0003676">
    <property type="term" value="F:nucleic acid binding"/>
    <property type="evidence" value="ECO:0007669"/>
    <property type="project" value="InterPro"/>
</dbReference>
<protein>
    <recommendedName>
        <fullName evidence="1">YprB ribonuclease H-like domain-containing protein</fullName>
    </recommendedName>
</protein>
<comment type="caution">
    <text evidence="2">The sequence shown here is derived from an EMBL/GenBank/DDBJ whole genome shotgun (WGS) entry which is preliminary data.</text>
</comment>